<dbReference type="Pfam" id="PF10275">
    <property type="entry name" value="Peptidase_C65"/>
    <property type="match status" value="2"/>
</dbReference>
<dbReference type="CDD" id="cd22749">
    <property type="entry name" value="Otubain_C65"/>
    <property type="match status" value="2"/>
</dbReference>
<dbReference type="GO" id="GO:0006508">
    <property type="term" value="P:proteolysis"/>
    <property type="evidence" value="ECO:0007669"/>
    <property type="project" value="UniProtKB-KW"/>
</dbReference>
<dbReference type="PANTHER" id="PTHR12931:SF15">
    <property type="entry name" value="UBIQUITIN THIOESTERASE OTUBAIN-LIKE"/>
    <property type="match status" value="1"/>
</dbReference>
<dbReference type="Gene3D" id="3.30.200.60">
    <property type="entry name" value="Peptidase C65 Otubain, subdomain 1"/>
    <property type="match status" value="2"/>
</dbReference>
<evidence type="ECO:0000256" key="3">
    <source>
        <dbReference type="ARBA" id="ARBA00022670"/>
    </source>
</evidence>
<dbReference type="Gene3D" id="1.20.1300.20">
    <property type="entry name" value="Peptidase C65 Otubain, subdomain 2"/>
    <property type="match status" value="2"/>
</dbReference>
<evidence type="ECO:0000313" key="8">
    <source>
        <dbReference type="EnsemblPlants" id="OMERI04G23140.1"/>
    </source>
</evidence>
<evidence type="ECO:0000256" key="2">
    <source>
        <dbReference type="ARBA" id="ARBA00012759"/>
    </source>
</evidence>
<dbReference type="InterPro" id="IPR042468">
    <property type="entry name" value="Peptidase_C65_otubain_sub1"/>
</dbReference>
<keyword evidence="9" id="KW-1185">Reference proteome</keyword>
<dbReference type="HOGENOM" id="CLU_328285_0_0_1"/>
<feature type="compositionally biased region" description="Basic and acidic residues" evidence="7">
    <location>
        <begin position="104"/>
        <end position="124"/>
    </location>
</feature>
<dbReference type="STRING" id="40149.A0A0E0DJ97"/>
<feature type="region of interest" description="Disordered" evidence="7">
    <location>
        <begin position="492"/>
        <end position="512"/>
    </location>
</feature>
<keyword evidence="6" id="KW-0788">Thiol protease</keyword>
<dbReference type="Proteomes" id="UP000008021">
    <property type="component" value="Chromosome 4"/>
</dbReference>
<proteinExistence type="predicted"/>
<feature type="compositionally biased region" description="Pro residues" evidence="7">
    <location>
        <begin position="40"/>
        <end position="59"/>
    </location>
</feature>
<dbReference type="InterPro" id="IPR038765">
    <property type="entry name" value="Papain-like_cys_pep_sf"/>
</dbReference>
<feature type="region of interest" description="Disordered" evidence="7">
    <location>
        <begin position="805"/>
        <end position="853"/>
    </location>
</feature>
<dbReference type="GO" id="GO:0005634">
    <property type="term" value="C:nucleus"/>
    <property type="evidence" value="ECO:0007669"/>
    <property type="project" value="TreeGrafter"/>
</dbReference>
<reference evidence="8" key="1">
    <citation type="submission" date="2015-04" db="UniProtKB">
        <authorList>
            <consortium name="EnsemblPlants"/>
        </authorList>
    </citation>
    <scope>IDENTIFICATION</scope>
</reference>
<keyword evidence="4" id="KW-0833">Ubl conjugation pathway</keyword>
<feature type="region of interest" description="Disordered" evidence="7">
    <location>
        <begin position="102"/>
        <end position="124"/>
    </location>
</feature>
<feature type="compositionally biased region" description="Low complexity" evidence="7">
    <location>
        <begin position="12"/>
        <end position="21"/>
    </location>
</feature>
<dbReference type="Gramene" id="OMERI04G23140.1">
    <property type="protein sequence ID" value="OMERI04G23140.1"/>
    <property type="gene ID" value="OMERI04G23140"/>
</dbReference>
<dbReference type="SUPFAM" id="SSF54001">
    <property type="entry name" value="Cysteine proteinases"/>
    <property type="match status" value="2"/>
</dbReference>
<evidence type="ECO:0000256" key="7">
    <source>
        <dbReference type="SAM" id="MobiDB-lite"/>
    </source>
</evidence>
<dbReference type="PANTHER" id="PTHR12931">
    <property type="entry name" value="UBIQUITIN THIOLESTERASE PROTEIN OTUB"/>
    <property type="match status" value="1"/>
</dbReference>
<dbReference type="EC" id="3.4.19.12" evidence="2"/>
<organism evidence="8">
    <name type="scientific">Oryza meridionalis</name>
    <dbReference type="NCBI Taxonomy" id="40149"/>
    <lineage>
        <taxon>Eukaryota</taxon>
        <taxon>Viridiplantae</taxon>
        <taxon>Streptophyta</taxon>
        <taxon>Embryophyta</taxon>
        <taxon>Tracheophyta</taxon>
        <taxon>Spermatophyta</taxon>
        <taxon>Magnoliopsida</taxon>
        <taxon>Liliopsida</taxon>
        <taxon>Poales</taxon>
        <taxon>Poaceae</taxon>
        <taxon>BOP clade</taxon>
        <taxon>Oryzoideae</taxon>
        <taxon>Oryzeae</taxon>
        <taxon>Oryzinae</taxon>
        <taxon>Oryza</taxon>
    </lineage>
</organism>
<dbReference type="GO" id="GO:0004843">
    <property type="term" value="F:cysteine-type deubiquitinase activity"/>
    <property type="evidence" value="ECO:0007669"/>
    <property type="project" value="UniProtKB-EC"/>
</dbReference>
<dbReference type="GO" id="GO:0043130">
    <property type="term" value="F:ubiquitin binding"/>
    <property type="evidence" value="ECO:0007669"/>
    <property type="project" value="TreeGrafter"/>
</dbReference>
<keyword evidence="3" id="KW-0645">Protease</keyword>
<feature type="compositionally biased region" description="Low complexity" evidence="7">
    <location>
        <begin position="814"/>
        <end position="824"/>
    </location>
</feature>
<evidence type="ECO:0000313" key="9">
    <source>
        <dbReference type="Proteomes" id="UP000008021"/>
    </source>
</evidence>
<feature type="compositionally biased region" description="Gly residues" evidence="7">
    <location>
        <begin position="22"/>
        <end position="35"/>
    </location>
</feature>
<feature type="region of interest" description="Disordered" evidence="7">
    <location>
        <begin position="412"/>
        <end position="460"/>
    </location>
</feature>
<feature type="region of interest" description="Disordered" evidence="7">
    <location>
        <begin position="1"/>
        <end position="61"/>
    </location>
</feature>
<dbReference type="eggNOG" id="KOG3991">
    <property type="taxonomic scope" value="Eukaryota"/>
</dbReference>
<dbReference type="Gramene" id="OMERI04G23140.2">
    <property type="protein sequence ID" value="OMERI04G23140.2"/>
    <property type="gene ID" value="OMERI04G23140"/>
</dbReference>
<feature type="compositionally biased region" description="Low complexity" evidence="7">
    <location>
        <begin position="421"/>
        <end position="431"/>
    </location>
</feature>
<dbReference type="EnsemblPlants" id="OMERI04G23140.1">
    <property type="protein sequence ID" value="OMERI04G23140.1"/>
    <property type="gene ID" value="OMERI04G23140"/>
</dbReference>
<dbReference type="AlphaFoldDB" id="A0A0E0DJ97"/>
<feature type="region of interest" description="Disordered" evidence="7">
    <location>
        <begin position="555"/>
        <end position="582"/>
    </location>
</feature>
<dbReference type="EnsemblPlants" id="OMERI04G23140.2">
    <property type="protein sequence ID" value="OMERI04G23140.2"/>
    <property type="gene ID" value="OMERI04G23140"/>
</dbReference>
<dbReference type="InterPro" id="IPR042467">
    <property type="entry name" value="Peptidase_C65_otubain_sub2"/>
</dbReference>
<name>A0A0E0DJ97_9ORYZ</name>
<feature type="region of interest" description="Disordered" evidence="7">
    <location>
        <begin position="162"/>
        <end position="189"/>
    </location>
</feature>
<keyword evidence="5" id="KW-0378">Hydrolase</keyword>
<protein>
    <recommendedName>
        <fullName evidence="2">ubiquitinyl hydrolase 1</fullName>
        <ecNumber evidence="2">3.4.19.12</ecNumber>
    </recommendedName>
</protein>
<evidence type="ECO:0000256" key="4">
    <source>
        <dbReference type="ARBA" id="ARBA00022786"/>
    </source>
</evidence>
<evidence type="ECO:0000256" key="6">
    <source>
        <dbReference type="ARBA" id="ARBA00022807"/>
    </source>
</evidence>
<dbReference type="GO" id="GO:0071108">
    <property type="term" value="P:protein K48-linked deubiquitination"/>
    <property type="evidence" value="ECO:0007669"/>
    <property type="project" value="TreeGrafter"/>
</dbReference>
<sequence>MRRKPAASEGWGSDADPDSGSSGNGGGGGGGGSRGGDSPPSSPSTPSSPSPQPLLPTLPSPQAFVEAYTGYEDQGAWDPDSLSLELGLATLRELDYIRYQEAQEDWRKSDDNKSDSCKQKDKEQGAWDLHSMSLELELAPFQELEWIRYQEAQEDWRRSYDNKSDSCKLRDKATSDDRSKSGDNKYDSCKTRDKKPIMDLADEFENNTIKKKITLLSKKYDFFRPVDRDGSCFYRAFIFSYMERIVAMQDDLERIIEVSRIGERVGKYKQAYARFGSFGIPQEEFLKALSAFEQLINLIEKGFVTEIEICTHEDQYKDFLLTADCASVFEFCQVEVRPENAEASQQQMKALAEALGIPVLVENLDTTSKENETPELNQHFIYPRPESEEGTMLGPLNLHEIVSPESSGYHAARGELQNQPGTSGSSTNSSTEALGLQSIGTSSTPNERDGNGDMTINDLSPAERRRLATLLYRPGHYDILCPKSVVIPDEHNREAQEDWRKSDDNKSDSCKQKDKEQGAWDLHSMSLELELAPFQELEWIRYQEAQEDWRRSYDNKSDSCKLRDKATSDDRSKSGDNKYDSCKTRDKKPIMDLADEFENNTIKKKITLLSKKYDFFRPVDRDGSCFYRAFIFSYMERIVAMQDDLERIIEVSRIGERVGKYKQAYARFGSFGIPQEEFLKALSAFEQLINLIEKGFVTEIEICTHEDQYKDFLLTADCASVFEFCQVEVRPENAEASQQQMKALAEALGIPVLVENLDTTSKENETPELNQHFIYPRPESEEGTMLGPLNLHEIVSPESSGYHAARGELQNQPGTSGSSTNSSTEALGLQSIGTSSTPNERDGNGDMTINDLSPAERRRLATLLYRPGHYDILCPK</sequence>
<dbReference type="InterPro" id="IPR019400">
    <property type="entry name" value="Peptidase_C65_otubain"/>
</dbReference>
<evidence type="ECO:0000256" key="1">
    <source>
        <dbReference type="ARBA" id="ARBA00000707"/>
    </source>
</evidence>
<comment type="catalytic activity">
    <reaction evidence="1">
        <text>Thiol-dependent hydrolysis of ester, thioester, amide, peptide and isopeptide bonds formed by the C-terminal Gly of ubiquitin (a 76-residue protein attached to proteins as an intracellular targeting signal).</text>
        <dbReference type="EC" id="3.4.19.12"/>
    </reaction>
</comment>
<reference evidence="8" key="2">
    <citation type="submission" date="2018-05" db="EMBL/GenBank/DDBJ databases">
        <title>OmerRS3 (Oryza meridionalis Reference Sequence Version 3).</title>
        <authorList>
            <person name="Zhang J."/>
            <person name="Kudrna D."/>
            <person name="Lee S."/>
            <person name="Talag J."/>
            <person name="Welchert J."/>
            <person name="Wing R.A."/>
        </authorList>
    </citation>
    <scope>NUCLEOTIDE SEQUENCE [LARGE SCALE GENOMIC DNA]</scope>
    <source>
        <strain evidence="8">OR44</strain>
    </source>
</reference>
<accession>A0A0E0DJ97</accession>
<evidence type="ECO:0000256" key="5">
    <source>
        <dbReference type="ARBA" id="ARBA00022801"/>
    </source>
</evidence>